<evidence type="ECO:0000256" key="2">
    <source>
        <dbReference type="ARBA" id="ARBA00006432"/>
    </source>
</evidence>
<comment type="similarity">
    <text evidence="2">Belongs to the ATP-dependent AMP-binding enzyme family.</text>
</comment>
<dbReference type="FunFam" id="3.30.300.30:FF:000007">
    <property type="entry name" value="4-coumarate--CoA ligase 2"/>
    <property type="match status" value="1"/>
</dbReference>
<dbReference type="Gene3D" id="2.30.38.10">
    <property type="entry name" value="Luciferase, Domain 3"/>
    <property type="match status" value="1"/>
</dbReference>
<proteinExistence type="inferred from homology"/>
<evidence type="ECO:0008006" key="9">
    <source>
        <dbReference type="Google" id="ProtNLM"/>
    </source>
</evidence>
<dbReference type="Pfam" id="PF13193">
    <property type="entry name" value="AMP-binding_C"/>
    <property type="match status" value="1"/>
</dbReference>
<dbReference type="Gene3D" id="3.30.300.30">
    <property type="match status" value="1"/>
</dbReference>
<gene>
    <name evidence="7" type="ORF">L9F63_003210</name>
</gene>
<evidence type="ECO:0000259" key="6">
    <source>
        <dbReference type="Pfam" id="PF13193"/>
    </source>
</evidence>
<dbReference type="SUPFAM" id="SSF56801">
    <property type="entry name" value="Acetyl-CoA synthetase-like"/>
    <property type="match status" value="1"/>
</dbReference>
<keyword evidence="4" id="KW-0576">Peroxisome</keyword>
<evidence type="ECO:0000256" key="4">
    <source>
        <dbReference type="ARBA" id="ARBA00023140"/>
    </source>
</evidence>
<reference evidence="7" key="2">
    <citation type="submission" date="2023-05" db="EMBL/GenBank/DDBJ databases">
        <authorList>
            <person name="Fouks B."/>
        </authorList>
    </citation>
    <scope>NUCLEOTIDE SEQUENCE</scope>
    <source>
        <strain evidence="7">Stay&amp;Tobe</strain>
        <tissue evidence="7">Testes</tissue>
    </source>
</reference>
<keyword evidence="8" id="KW-1185">Reference proteome</keyword>
<dbReference type="InterPro" id="IPR045851">
    <property type="entry name" value="AMP-bd_C_sf"/>
</dbReference>
<dbReference type="PANTHER" id="PTHR24096">
    <property type="entry name" value="LONG-CHAIN-FATTY-ACID--COA LIGASE"/>
    <property type="match status" value="1"/>
</dbReference>
<protein>
    <recommendedName>
        <fullName evidence="9">Luciferin 4-monooxygenase</fullName>
    </recommendedName>
</protein>
<accession>A0AAD7ZLU1</accession>
<dbReference type="Pfam" id="PF00501">
    <property type="entry name" value="AMP-binding"/>
    <property type="match status" value="1"/>
</dbReference>
<dbReference type="EMBL" id="JASPKZ010007798">
    <property type="protein sequence ID" value="KAJ9582452.1"/>
    <property type="molecule type" value="Genomic_DNA"/>
</dbReference>
<organism evidence="7 8">
    <name type="scientific">Diploptera punctata</name>
    <name type="common">Pacific beetle cockroach</name>
    <dbReference type="NCBI Taxonomy" id="6984"/>
    <lineage>
        <taxon>Eukaryota</taxon>
        <taxon>Metazoa</taxon>
        <taxon>Ecdysozoa</taxon>
        <taxon>Arthropoda</taxon>
        <taxon>Hexapoda</taxon>
        <taxon>Insecta</taxon>
        <taxon>Pterygota</taxon>
        <taxon>Neoptera</taxon>
        <taxon>Polyneoptera</taxon>
        <taxon>Dictyoptera</taxon>
        <taxon>Blattodea</taxon>
        <taxon>Blaberoidea</taxon>
        <taxon>Blaberidae</taxon>
        <taxon>Diplopterinae</taxon>
        <taxon>Diploptera</taxon>
    </lineage>
</organism>
<evidence type="ECO:0000256" key="1">
    <source>
        <dbReference type="ARBA" id="ARBA00004275"/>
    </source>
</evidence>
<name>A0AAD7ZLU1_DIPPU</name>
<comment type="subcellular location">
    <subcellularLocation>
        <location evidence="1">Peroxisome</location>
    </subcellularLocation>
</comment>
<dbReference type="InterPro" id="IPR000873">
    <property type="entry name" value="AMP-dep_synth/lig_dom"/>
</dbReference>
<dbReference type="InterPro" id="IPR025110">
    <property type="entry name" value="AMP-bd_C"/>
</dbReference>
<dbReference type="PANTHER" id="PTHR24096:SF149">
    <property type="entry name" value="AMP-BINDING DOMAIN-CONTAINING PROTEIN-RELATED"/>
    <property type="match status" value="1"/>
</dbReference>
<dbReference type="GO" id="GO:0016405">
    <property type="term" value="F:CoA-ligase activity"/>
    <property type="evidence" value="ECO:0007669"/>
    <property type="project" value="TreeGrafter"/>
</dbReference>
<feature type="domain" description="AMP-dependent synthetase/ligase" evidence="5">
    <location>
        <begin position="26"/>
        <end position="397"/>
    </location>
</feature>
<reference evidence="7" key="1">
    <citation type="journal article" date="2023" name="IScience">
        <title>Live-bearing cockroach genome reveals convergent evolutionary mechanisms linked to viviparity in insects and beyond.</title>
        <authorList>
            <person name="Fouks B."/>
            <person name="Harrison M.C."/>
            <person name="Mikhailova A.A."/>
            <person name="Marchal E."/>
            <person name="English S."/>
            <person name="Carruthers M."/>
            <person name="Jennings E.C."/>
            <person name="Chiamaka E.L."/>
            <person name="Frigard R.A."/>
            <person name="Pippel M."/>
            <person name="Attardo G.M."/>
            <person name="Benoit J.B."/>
            <person name="Bornberg-Bauer E."/>
            <person name="Tobe S.S."/>
        </authorList>
    </citation>
    <scope>NUCLEOTIDE SEQUENCE</scope>
    <source>
        <strain evidence="7">Stay&amp;Tobe</strain>
    </source>
</reference>
<dbReference type="Gene3D" id="3.40.50.980">
    <property type="match status" value="2"/>
</dbReference>
<feature type="domain" description="AMP-binding enzyme C-terminal" evidence="6">
    <location>
        <begin position="449"/>
        <end position="525"/>
    </location>
</feature>
<sequence length="538" mass="59836">MILKGRKIRSLPSMPIWEYINEKIQIFGEKTAQVEVETKKEITFSEIINNSKCLSEGLKAQGIQQGDVIAICSENNIDYCWIVLGVLQTGACCTLLSPTYTSREWHHALSVSQPKLVMCSMSVCETKLEQYLETGTIQNVLVWGTGTENKQLPKCCISLKEIIFNSKKTNLMLAKNNNVTEQIENISTMELPAFILSSSGSTSLPKGVVLTHFNVTTALTTSGDYASSDEIALGISPFCHAYGLLLVLMCMCEGSKVVIMRKFSPHIFINCLQEYKVTCLHLMASLLVVLLKKDVLDKPECKSIHHVWTGAAPLNPKLQALVLEKLSKHAVLHHSYGLTETTFTMFTCIVGPNSLGTPGKLTPGMECKVIDVETGKSVGPNCKGELCFRGPLLMREYIRNIKATIKAIDFDGWLHSGDLGYYNEDGYFFIVDRLKEIIKHQGYQISPSELESILIMHPAVLDAAVVGIEDKTFGELPKAFIVKEPDSSVTADQIKDFIANQVSPYKKLSGGVRFVNFIPKTTTGKINRRELRYYIEKV</sequence>
<evidence type="ECO:0000313" key="8">
    <source>
        <dbReference type="Proteomes" id="UP001233999"/>
    </source>
</evidence>
<dbReference type="GO" id="GO:0005777">
    <property type="term" value="C:peroxisome"/>
    <property type="evidence" value="ECO:0007669"/>
    <property type="project" value="UniProtKB-SubCell"/>
</dbReference>
<evidence type="ECO:0000259" key="5">
    <source>
        <dbReference type="Pfam" id="PF00501"/>
    </source>
</evidence>
<keyword evidence="3" id="KW-0436">Ligase</keyword>
<evidence type="ECO:0000256" key="3">
    <source>
        <dbReference type="ARBA" id="ARBA00022598"/>
    </source>
</evidence>
<evidence type="ECO:0000313" key="7">
    <source>
        <dbReference type="EMBL" id="KAJ9582452.1"/>
    </source>
</evidence>
<dbReference type="AlphaFoldDB" id="A0AAD7ZLU1"/>
<comment type="caution">
    <text evidence="7">The sequence shown here is derived from an EMBL/GenBank/DDBJ whole genome shotgun (WGS) entry which is preliminary data.</text>
</comment>
<dbReference type="Proteomes" id="UP001233999">
    <property type="component" value="Unassembled WGS sequence"/>
</dbReference>